<evidence type="ECO:0000313" key="1">
    <source>
        <dbReference type="EMBL" id="MCG7944839.1"/>
    </source>
</evidence>
<accession>A0A9E4KA10</accession>
<reference evidence="1" key="1">
    <citation type="journal article" date="2021" name="Proc. Natl. Acad. Sci. U.S.A.">
        <title>Global biogeography of chemosynthetic symbionts reveals both localized and globally distributed symbiont groups. .</title>
        <authorList>
            <person name="Osvatic J.T."/>
            <person name="Wilkins L.G.E."/>
            <person name="Leibrecht L."/>
            <person name="Leray M."/>
            <person name="Zauner S."/>
            <person name="Polzin J."/>
            <person name="Camacho Y."/>
            <person name="Gros O."/>
            <person name="van Gils J.A."/>
            <person name="Eisen J.A."/>
            <person name="Petersen J.M."/>
            <person name="Yuen B."/>
        </authorList>
    </citation>
    <scope>NUCLEOTIDE SEQUENCE</scope>
    <source>
        <strain evidence="1">MAGclacostrist064TRANS</strain>
    </source>
</reference>
<comment type="caution">
    <text evidence="1">The sequence shown here is derived from an EMBL/GenBank/DDBJ whole genome shotgun (WGS) entry which is preliminary data.</text>
</comment>
<sequence>MIYSILEAHVRENVDNDNFILEDGGRDWNAIELACYSECGTFFKDDAEFDQAFSEIVFQVGRELRG</sequence>
<dbReference type="AlphaFoldDB" id="A0A9E4KA10"/>
<name>A0A9E4KA10_9GAMM</name>
<protein>
    <submittedName>
        <fullName evidence="1">Uncharacterized protein</fullName>
    </submittedName>
</protein>
<proteinExistence type="predicted"/>
<organism evidence="1 2">
    <name type="scientific">Candidatus Thiodiazotropha taylori</name>
    <dbReference type="NCBI Taxonomy" id="2792791"/>
    <lineage>
        <taxon>Bacteria</taxon>
        <taxon>Pseudomonadati</taxon>
        <taxon>Pseudomonadota</taxon>
        <taxon>Gammaproteobacteria</taxon>
        <taxon>Chromatiales</taxon>
        <taxon>Sedimenticolaceae</taxon>
        <taxon>Candidatus Thiodiazotropha</taxon>
    </lineage>
</organism>
<dbReference type="EMBL" id="JAEPCM010000016">
    <property type="protein sequence ID" value="MCG7944839.1"/>
    <property type="molecule type" value="Genomic_DNA"/>
</dbReference>
<dbReference type="Proteomes" id="UP000886667">
    <property type="component" value="Unassembled WGS sequence"/>
</dbReference>
<gene>
    <name evidence="1" type="ORF">JAZ07_00675</name>
</gene>
<evidence type="ECO:0000313" key="2">
    <source>
        <dbReference type="Proteomes" id="UP000886667"/>
    </source>
</evidence>